<comment type="caution">
    <text evidence="2">The sequence shown here is derived from an EMBL/GenBank/DDBJ whole genome shotgun (WGS) entry which is preliminary data.</text>
</comment>
<evidence type="ECO:0000313" key="2">
    <source>
        <dbReference type="EMBL" id="PHN01422.1"/>
    </source>
</evidence>
<evidence type="ECO:0000256" key="1">
    <source>
        <dbReference type="SAM" id="SignalP"/>
    </source>
</evidence>
<feature type="signal peptide" evidence="1">
    <location>
        <begin position="1"/>
        <end position="20"/>
    </location>
</feature>
<dbReference type="Proteomes" id="UP000223913">
    <property type="component" value="Unassembled WGS sequence"/>
</dbReference>
<dbReference type="EMBL" id="PDUD01000055">
    <property type="protein sequence ID" value="PHN01422.1"/>
    <property type="molecule type" value="Genomic_DNA"/>
</dbReference>
<reference evidence="2 3" key="1">
    <citation type="submission" date="2017-10" db="EMBL/GenBank/DDBJ databases">
        <title>The draft genome sequence of Lewinella nigricans NBRC 102662.</title>
        <authorList>
            <person name="Wang K."/>
        </authorList>
    </citation>
    <scope>NUCLEOTIDE SEQUENCE [LARGE SCALE GENOMIC DNA]</scope>
    <source>
        <strain evidence="2 3">NBRC 102662</strain>
    </source>
</reference>
<evidence type="ECO:0008006" key="4">
    <source>
        <dbReference type="Google" id="ProtNLM"/>
    </source>
</evidence>
<feature type="chain" id="PRO_5012858664" description="Lipocalin-like domain-containing protein" evidence="1">
    <location>
        <begin position="21"/>
        <end position="140"/>
    </location>
</feature>
<dbReference type="RefSeq" id="WP_099155170.1">
    <property type="nucleotide sequence ID" value="NZ_PDUD01000055.1"/>
</dbReference>
<proteinExistence type="predicted"/>
<gene>
    <name evidence="2" type="ORF">CRP01_37180</name>
</gene>
<organism evidence="2 3">
    <name type="scientific">Flavilitoribacter nigricans (strain ATCC 23147 / DSM 23189 / NBRC 102662 / NCIMB 1420 / SS-2)</name>
    <name type="common">Lewinella nigricans</name>
    <dbReference type="NCBI Taxonomy" id="1122177"/>
    <lineage>
        <taxon>Bacteria</taxon>
        <taxon>Pseudomonadati</taxon>
        <taxon>Bacteroidota</taxon>
        <taxon>Saprospiria</taxon>
        <taxon>Saprospirales</taxon>
        <taxon>Lewinellaceae</taxon>
        <taxon>Flavilitoribacter</taxon>
    </lineage>
</organism>
<dbReference type="OrthoDB" id="163809at2"/>
<keyword evidence="1" id="KW-0732">Signal</keyword>
<accession>A0A2D0MYR0</accession>
<sequence>MKTQSILGLFLMAAVLLSPACEFFKPDNLPPPDCEIGTPFWLWYDQSTDCETLDITFTGEIQDSRCPTTVDCIWAGRVDIQLEVEGNLITLGLPNDEQLGLSKAVVGDQEIELLDVFPAPIGTTEIPDESYRVKLIVRNL</sequence>
<dbReference type="AlphaFoldDB" id="A0A2D0MYR0"/>
<evidence type="ECO:0000313" key="3">
    <source>
        <dbReference type="Proteomes" id="UP000223913"/>
    </source>
</evidence>
<keyword evidence="3" id="KW-1185">Reference proteome</keyword>
<protein>
    <recommendedName>
        <fullName evidence="4">Lipocalin-like domain-containing protein</fullName>
    </recommendedName>
</protein>
<name>A0A2D0MYR0_FLAN2</name>